<evidence type="ECO:0000313" key="1">
    <source>
        <dbReference type="EMBL" id="KAE9048756.1"/>
    </source>
</evidence>
<gene>
    <name evidence="1" type="ORF">PR001_g3704</name>
    <name evidence="2" type="ORF">PR003_g1266</name>
</gene>
<dbReference type="Gene3D" id="3.30.530.20">
    <property type="match status" value="1"/>
</dbReference>
<dbReference type="EMBL" id="QXFT01000034">
    <property type="protein sequence ID" value="KAE9358466.1"/>
    <property type="molecule type" value="Genomic_DNA"/>
</dbReference>
<proteinExistence type="predicted"/>
<reference evidence="1 3" key="1">
    <citation type="submission" date="2018-09" db="EMBL/GenBank/DDBJ databases">
        <title>Genomic investigation of the strawberry pathogen Phytophthora fragariae indicates pathogenicity is determined by transcriptional variation in three key races.</title>
        <authorList>
            <person name="Adams T.M."/>
            <person name="Armitage A.D."/>
            <person name="Sobczyk M.K."/>
            <person name="Bates H.J."/>
            <person name="Dunwell J.M."/>
            <person name="Nellist C.F."/>
            <person name="Harrison R.J."/>
        </authorList>
    </citation>
    <scope>NUCLEOTIDE SEQUENCE [LARGE SCALE GENOMIC DNA]</scope>
    <source>
        <strain evidence="1 3">SCRP249</strain>
        <strain evidence="2 4">SCRP333</strain>
    </source>
</reference>
<comment type="caution">
    <text evidence="1">The sequence shown here is derived from an EMBL/GenBank/DDBJ whole genome shotgun (WGS) entry which is preliminary data.</text>
</comment>
<dbReference type="InterPro" id="IPR052727">
    <property type="entry name" value="Rab4/Rab5_effector"/>
</dbReference>
<evidence type="ECO:0000313" key="4">
    <source>
        <dbReference type="Proteomes" id="UP000434957"/>
    </source>
</evidence>
<evidence type="ECO:0000313" key="3">
    <source>
        <dbReference type="Proteomes" id="UP000429607"/>
    </source>
</evidence>
<protein>
    <recommendedName>
        <fullName evidence="5">FYVE-type domain-containing protein</fullName>
    </recommendedName>
</protein>
<evidence type="ECO:0008006" key="5">
    <source>
        <dbReference type="Google" id="ProtNLM"/>
    </source>
</evidence>
<dbReference type="PANTHER" id="PTHR13510:SF44">
    <property type="entry name" value="RABENOSYN-5"/>
    <property type="match status" value="1"/>
</dbReference>
<dbReference type="InterPro" id="IPR023393">
    <property type="entry name" value="START-like_dom_sf"/>
</dbReference>
<sequence>MAKDRFSDNPYPDVQVSDDDRRVLIDLVSGFVDDNFQEFDEFVEIDQQIVDERRWKLAKSRDNQHVYAARSRDGNFQPWQTVGGNDGKPQGKALLSVLGVGTFRGDLDELMFGAVNPTQDNMRVKASYVGDIDSAAILCPVVEPSDEAPFQSLIIKWMTIDLPLQSTSLVKRRDFVYIEATGFVYLANGERVGYYLLHSIEFPATKPLPNTIRGNLSAFAFFRQIDDNMIDYYSRGTFDIGGGIKRFMWFSTAVETVLSIAKYVQCGEMKKLSWMLQQNHGALKRKSHMQSAHCSMCEKSILCPMSGKQLVGSSTCKLCYGPLCRSCKIKKRLTFIELDGKLDKRKVSFCATCITKATELSAELAAREQATGYNVHKRFKSISSTTSSQTDISENSSFLEAIMEESDEDEDIPLLSDLSPSEAIPMVF</sequence>
<accession>A0A6A3P0Q9</accession>
<organism evidence="1 3">
    <name type="scientific">Phytophthora rubi</name>
    <dbReference type="NCBI Taxonomy" id="129364"/>
    <lineage>
        <taxon>Eukaryota</taxon>
        <taxon>Sar</taxon>
        <taxon>Stramenopiles</taxon>
        <taxon>Oomycota</taxon>
        <taxon>Peronosporomycetes</taxon>
        <taxon>Peronosporales</taxon>
        <taxon>Peronosporaceae</taxon>
        <taxon>Phytophthora</taxon>
    </lineage>
</organism>
<dbReference type="PANTHER" id="PTHR13510">
    <property type="entry name" value="FYVE-FINGER-CONTAINING RAB5 EFFECTOR PROTEIN RABENOSYN-5-RELATED"/>
    <property type="match status" value="1"/>
</dbReference>
<dbReference type="AlphaFoldDB" id="A0A6A3P0Q9"/>
<dbReference type="Proteomes" id="UP000429607">
    <property type="component" value="Unassembled WGS sequence"/>
</dbReference>
<name>A0A6A3P0Q9_9STRA</name>
<keyword evidence="4" id="KW-1185">Reference proteome</keyword>
<dbReference type="EMBL" id="QXFV01000142">
    <property type="protein sequence ID" value="KAE9048756.1"/>
    <property type="molecule type" value="Genomic_DNA"/>
</dbReference>
<evidence type="ECO:0000313" key="2">
    <source>
        <dbReference type="EMBL" id="KAE9358466.1"/>
    </source>
</evidence>
<dbReference type="Proteomes" id="UP000434957">
    <property type="component" value="Unassembled WGS sequence"/>
</dbReference>